<dbReference type="Proteomes" id="UP000271125">
    <property type="component" value="Unassembled WGS sequence"/>
</dbReference>
<feature type="transmembrane region" description="Helical" evidence="5">
    <location>
        <begin position="130"/>
        <end position="150"/>
    </location>
</feature>
<gene>
    <name evidence="7" type="ORF">DRP43_04065</name>
</gene>
<dbReference type="EMBL" id="QNBD01000172">
    <property type="protein sequence ID" value="RKX69753.1"/>
    <property type="molecule type" value="Genomic_DNA"/>
</dbReference>
<dbReference type="PANTHER" id="PTHR10846:SF8">
    <property type="entry name" value="INNER MEMBRANE PROTEIN YRBG"/>
    <property type="match status" value="1"/>
</dbReference>
<evidence type="ECO:0000256" key="4">
    <source>
        <dbReference type="ARBA" id="ARBA00023136"/>
    </source>
</evidence>
<comment type="subcellular location">
    <subcellularLocation>
        <location evidence="1">Membrane</location>
        <topology evidence="1">Multi-pass membrane protein</topology>
    </subcellularLocation>
</comment>
<comment type="caution">
    <text evidence="7">The sequence shown here is derived from an EMBL/GenBank/DDBJ whole genome shotgun (WGS) entry which is preliminary data.</text>
</comment>
<dbReference type="InterPro" id="IPR004837">
    <property type="entry name" value="NaCa_Exmemb"/>
</dbReference>
<name>A0A660SGI9_UNCT6</name>
<dbReference type="AlphaFoldDB" id="A0A660SGI9"/>
<feature type="transmembrane region" description="Helical" evidence="5">
    <location>
        <begin position="210"/>
        <end position="233"/>
    </location>
</feature>
<feature type="transmembrane region" description="Helical" evidence="5">
    <location>
        <begin position="106"/>
        <end position="124"/>
    </location>
</feature>
<dbReference type="GO" id="GO:0006874">
    <property type="term" value="P:intracellular calcium ion homeostasis"/>
    <property type="evidence" value="ECO:0007669"/>
    <property type="project" value="TreeGrafter"/>
</dbReference>
<dbReference type="Pfam" id="PF01699">
    <property type="entry name" value="Na_Ca_ex"/>
    <property type="match status" value="2"/>
</dbReference>
<proteinExistence type="predicted"/>
<feature type="transmembrane region" description="Helical" evidence="5">
    <location>
        <begin position="171"/>
        <end position="190"/>
    </location>
</feature>
<feature type="transmembrane region" description="Helical" evidence="5">
    <location>
        <begin position="271"/>
        <end position="291"/>
    </location>
</feature>
<sequence>MLPYIFLIIAFILLAKGADYFVEGASQIARYCRVSQLFIGLSIAAIGTSAPEAAVSIKASITGVNGIALGNVIGSNITNICLAIGIAALMKPLFFETSTIKKEMPFMVAATVLMLLFGLNYSKGGSHLCIYSRAEGIIFLLFFIGFLFYLSRMAVRDRRNNQTVAQEEKYSIGKAIGLTIIGGAGIALGGHLAVVNAKIVANMWGVSEKIIGITVVAFGTSIPEIVTAIVAVAKGKISIAIGNIVGSNIFNILFVLGIAATISPISIESSVIFDILICLGISLLFLLFSKIGKRFGKVYGIILVVCYILYVILLFHK</sequence>
<evidence type="ECO:0000313" key="8">
    <source>
        <dbReference type="Proteomes" id="UP000271125"/>
    </source>
</evidence>
<dbReference type="GO" id="GO:0005262">
    <property type="term" value="F:calcium channel activity"/>
    <property type="evidence" value="ECO:0007669"/>
    <property type="project" value="TreeGrafter"/>
</dbReference>
<dbReference type="PANTHER" id="PTHR10846">
    <property type="entry name" value="SODIUM/POTASSIUM/CALCIUM EXCHANGER"/>
    <property type="match status" value="1"/>
</dbReference>
<protein>
    <recommendedName>
        <fullName evidence="6">Sodium/calcium exchanger membrane region domain-containing protein</fullName>
    </recommendedName>
</protein>
<evidence type="ECO:0000259" key="6">
    <source>
        <dbReference type="Pfam" id="PF01699"/>
    </source>
</evidence>
<feature type="domain" description="Sodium/calcium exchanger membrane region" evidence="6">
    <location>
        <begin position="4"/>
        <end position="150"/>
    </location>
</feature>
<feature type="transmembrane region" description="Helical" evidence="5">
    <location>
        <begin position="73"/>
        <end position="94"/>
    </location>
</feature>
<keyword evidence="2 5" id="KW-0812">Transmembrane</keyword>
<accession>A0A660SGI9</accession>
<keyword evidence="4 5" id="KW-0472">Membrane</keyword>
<reference evidence="7 8" key="1">
    <citation type="submission" date="2018-06" db="EMBL/GenBank/DDBJ databases">
        <title>Extensive metabolic versatility and redundancy in microbially diverse, dynamic hydrothermal sediments.</title>
        <authorList>
            <person name="Dombrowski N."/>
            <person name="Teske A."/>
            <person name="Baker B.J."/>
        </authorList>
    </citation>
    <scope>NUCLEOTIDE SEQUENCE [LARGE SCALE GENOMIC DNA]</scope>
    <source>
        <strain evidence="7">B10_G13</strain>
    </source>
</reference>
<dbReference type="NCBIfam" id="TIGR00367">
    <property type="entry name" value="calcium/sodium antiporter"/>
    <property type="match status" value="1"/>
</dbReference>
<feature type="transmembrane region" description="Helical" evidence="5">
    <location>
        <begin position="298"/>
        <end position="316"/>
    </location>
</feature>
<feature type="transmembrane region" description="Helical" evidence="5">
    <location>
        <begin position="245"/>
        <end position="265"/>
    </location>
</feature>
<evidence type="ECO:0000256" key="2">
    <source>
        <dbReference type="ARBA" id="ARBA00022692"/>
    </source>
</evidence>
<dbReference type="Gene3D" id="1.20.1420.30">
    <property type="entry name" value="NCX, central ion-binding region"/>
    <property type="match status" value="1"/>
</dbReference>
<organism evidence="7 8">
    <name type="scientific">candidate division TA06 bacterium</name>
    <dbReference type="NCBI Taxonomy" id="2250710"/>
    <lineage>
        <taxon>Bacteria</taxon>
        <taxon>Bacteria division TA06</taxon>
    </lineage>
</organism>
<feature type="domain" description="Sodium/calcium exchanger membrane region" evidence="6">
    <location>
        <begin position="175"/>
        <end position="315"/>
    </location>
</feature>
<evidence type="ECO:0000256" key="3">
    <source>
        <dbReference type="ARBA" id="ARBA00022989"/>
    </source>
</evidence>
<dbReference type="InterPro" id="IPR044880">
    <property type="entry name" value="NCX_ion-bd_dom_sf"/>
</dbReference>
<dbReference type="GO" id="GO:0005886">
    <property type="term" value="C:plasma membrane"/>
    <property type="evidence" value="ECO:0007669"/>
    <property type="project" value="TreeGrafter"/>
</dbReference>
<evidence type="ECO:0000256" key="5">
    <source>
        <dbReference type="SAM" id="Phobius"/>
    </source>
</evidence>
<evidence type="ECO:0000256" key="1">
    <source>
        <dbReference type="ARBA" id="ARBA00004141"/>
    </source>
</evidence>
<keyword evidence="3 5" id="KW-1133">Transmembrane helix</keyword>
<dbReference type="GO" id="GO:0008273">
    <property type="term" value="F:calcium, potassium:sodium antiporter activity"/>
    <property type="evidence" value="ECO:0007669"/>
    <property type="project" value="TreeGrafter"/>
</dbReference>
<evidence type="ECO:0000313" key="7">
    <source>
        <dbReference type="EMBL" id="RKX69753.1"/>
    </source>
</evidence>
<dbReference type="InterPro" id="IPR004481">
    <property type="entry name" value="K/Na/Ca-exchanger"/>
</dbReference>